<name>A0A7D5GG61_9EURY</name>
<dbReference type="AlphaFoldDB" id="A0A7D5GG61"/>
<gene>
    <name evidence="2" type="ORF">HUG10_02895</name>
</gene>
<evidence type="ECO:0000259" key="1">
    <source>
        <dbReference type="Pfam" id="PF18545"/>
    </source>
</evidence>
<sequence>MKHSQTMAANPEITESLSPIEFDLESKSFQATYDSIRDSTSLAVVAVVATALGEDPQALTPLQTIIDTDALDKLTTESATGFRACDRISFRYGGFEITVTSEDVIEANHLEDT</sequence>
<proteinExistence type="predicted"/>
<keyword evidence="3" id="KW-1185">Reference proteome</keyword>
<organism evidence="2 3">
    <name type="scientific">Halorarum halophilum</name>
    <dbReference type="NCBI Taxonomy" id="2743090"/>
    <lineage>
        <taxon>Archaea</taxon>
        <taxon>Methanobacteriati</taxon>
        <taxon>Methanobacteriota</taxon>
        <taxon>Stenosarchaea group</taxon>
        <taxon>Halobacteria</taxon>
        <taxon>Halobacteriales</taxon>
        <taxon>Haloferacaceae</taxon>
        <taxon>Halorarum</taxon>
    </lineage>
</organism>
<accession>A0A7D5GG61</accession>
<reference evidence="2 3" key="1">
    <citation type="submission" date="2020-07" db="EMBL/GenBank/DDBJ databases">
        <title>Gai3-2, isolated from salt lake.</title>
        <authorList>
            <person name="Cui H."/>
            <person name="Shi X."/>
        </authorList>
    </citation>
    <scope>NUCLEOTIDE SEQUENCE [LARGE SCALE GENOMIC DNA]</scope>
    <source>
        <strain evidence="2 3">Gai3-2</strain>
    </source>
</reference>
<dbReference type="EMBL" id="CP058529">
    <property type="protein sequence ID" value="QLG26551.1"/>
    <property type="molecule type" value="Genomic_DNA"/>
</dbReference>
<dbReference type="KEGG" id="halg:HUG10_02895"/>
<evidence type="ECO:0000313" key="3">
    <source>
        <dbReference type="Proteomes" id="UP000509750"/>
    </source>
</evidence>
<dbReference type="Pfam" id="PF18545">
    <property type="entry name" value="HalOD1"/>
    <property type="match status" value="1"/>
</dbReference>
<feature type="domain" description="Halobacterial output" evidence="1">
    <location>
        <begin position="38"/>
        <end position="106"/>
    </location>
</feature>
<evidence type="ECO:0000313" key="2">
    <source>
        <dbReference type="EMBL" id="QLG26551.1"/>
    </source>
</evidence>
<dbReference type="InterPro" id="IPR040624">
    <property type="entry name" value="HalOD1"/>
</dbReference>
<dbReference type="Proteomes" id="UP000509750">
    <property type="component" value="Chromosome"/>
</dbReference>
<protein>
    <recommendedName>
        <fullName evidence="1">Halobacterial output domain-containing protein</fullName>
    </recommendedName>
</protein>